<dbReference type="AlphaFoldDB" id="A0A6J4LFN3"/>
<organism evidence="2">
    <name type="scientific">uncultured Nocardioidaceae bacterium</name>
    <dbReference type="NCBI Taxonomy" id="253824"/>
    <lineage>
        <taxon>Bacteria</taxon>
        <taxon>Bacillati</taxon>
        <taxon>Actinomycetota</taxon>
        <taxon>Actinomycetes</taxon>
        <taxon>Propionibacteriales</taxon>
        <taxon>Nocardioidaceae</taxon>
        <taxon>environmental samples</taxon>
    </lineage>
</organism>
<feature type="non-terminal residue" evidence="2">
    <location>
        <position position="1"/>
    </location>
</feature>
<accession>A0A6J4LFN3</accession>
<dbReference type="EMBL" id="CADCUG010000047">
    <property type="protein sequence ID" value="CAA9327676.1"/>
    <property type="molecule type" value="Genomic_DNA"/>
</dbReference>
<name>A0A6J4LFN3_9ACTN</name>
<reference evidence="2" key="1">
    <citation type="submission" date="2020-02" db="EMBL/GenBank/DDBJ databases">
        <authorList>
            <person name="Meier V. D."/>
        </authorList>
    </citation>
    <scope>NUCLEOTIDE SEQUENCE</scope>
    <source>
        <strain evidence="2">AVDCRST_MAG29</strain>
    </source>
</reference>
<protein>
    <submittedName>
        <fullName evidence="2">Uncharacterized protein</fullName>
    </submittedName>
</protein>
<sequence>ARPSGGPGHVARPARRVAATARRLAGAGHLRGDRWSGGTGAGRELAAGRTARTAV</sequence>
<gene>
    <name evidence="2" type="ORF">AVDCRST_MAG29-844</name>
</gene>
<feature type="region of interest" description="Disordered" evidence="1">
    <location>
        <begin position="25"/>
        <end position="55"/>
    </location>
</feature>
<feature type="non-terminal residue" evidence="2">
    <location>
        <position position="55"/>
    </location>
</feature>
<proteinExistence type="predicted"/>
<evidence type="ECO:0000256" key="1">
    <source>
        <dbReference type="SAM" id="MobiDB-lite"/>
    </source>
</evidence>
<evidence type="ECO:0000313" key="2">
    <source>
        <dbReference type="EMBL" id="CAA9327676.1"/>
    </source>
</evidence>